<evidence type="ECO:0000313" key="1">
    <source>
        <dbReference type="EMBL" id="KRT53823.1"/>
    </source>
</evidence>
<dbReference type="RefSeq" id="WP_057955085.1">
    <property type="nucleotide sequence ID" value="NZ_KQ556868.1"/>
</dbReference>
<gene>
    <name evidence="1" type="ORF">Ga0074115_101158</name>
    <name evidence="2" type="ORF">Ga0076813_150416</name>
</gene>
<dbReference type="OrthoDB" id="6356376at2"/>
<proteinExistence type="predicted"/>
<dbReference type="Proteomes" id="UP000051634">
    <property type="component" value="Unassembled WGS sequence"/>
</dbReference>
<evidence type="ECO:0000313" key="2">
    <source>
        <dbReference type="EMBL" id="KRT59262.1"/>
    </source>
</evidence>
<dbReference type="AlphaFoldDB" id="A0A0T5YT74"/>
<name>A0A0T5YT74_9GAMM</name>
<protein>
    <submittedName>
        <fullName evidence="1">Uncharacterized protein</fullName>
    </submittedName>
</protein>
<comment type="caution">
    <text evidence="1">The sequence shown here is derived from an EMBL/GenBank/DDBJ whole genome shotgun (WGS) entry which is preliminary data.</text>
</comment>
<dbReference type="InterPro" id="IPR045445">
    <property type="entry name" value="DUF6502"/>
</dbReference>
<dbReference type="Pfam" id="PF20112">
    <property type="entry name" value="DUF6502"/>
    <property type="match status" value="1"/>
</dbReference>
<evidence type="ECO:0000313" key="4">
    <source>
        <dbReference type="Proteomes" id="UP000051634"/>
    </source>
</evidence>
<dbReference type="EMBL" id="LMXI01000190">
    <property type="protein sequence ID" value="KRT59262.1"/>
    <property type="molecule type" value="Genomic_DNA"/>
</dbReference>
<accession>A0A0T5YT74</accession>
<dbReference type="PATRIC" id="fig|54398.3.peg.162"/>
<dbReference type="EMBL" id="LDXT01000095">
    <property type="protein sequence ID" value="KRT53823.1"/>
    <property type="molecule type" value="Genomic_DNA"/>
</dbReference>
<dbReference type="Proteomes" id="UP000051276">
    <property type="component" value="Unassembled WGS sequence"/>
</dbReference>
<sequence>MRDPTGNTLSTAVLKLLRPVVHLLLRNNMSYGEFADLAKWIYIDVAAKEFTIPGRKQTISRISVITGLTRKEVARLQKLQHPGSELISQRHNRAARVIAGWRRNPRFQDSNGNPATLYFESGSGSFSDLVREHSGDIPPRAILDELLRIGSVEQNAEGQVRLASTAFAPNDDEIDELRSLGNDVQLLVSTIDQRLRKEGSPPLFQRKVAYDNLPQEALPAFRQFSARKAQALLKEFDLHLAQNGRHAGQQSNGERHMQAGIGIFYFEQNTEEGI</sequence>
<organism evidence="1 4">
    <name type="scientific">endosymbiont of Ridgeia piscesae</name>
    <dbReference type="NCBI Taxonomy" id="54398"/>
    <lineage>
        <taxon>Bacteria</taxon>
        <taxon>Pseudomonadati</taxon>
        <taxon>Pseudomonadota</taxon>
        <taxon>Gammaproteobacteria</taxon>
        <taxon>sulfur-oxidizing symbionts</taxon>
    </lineage>
</organism>
<evidence type="ECO:0000313" key="3">
    <source>
        <dbReference type="Proteomes" id="UP000051276"/>
    </source>
</evidence>
<keyword evidence="4" id="KW-1185">Reference proteome</keyword>
<reference evidence="3 4" key="1">
    <citation type="submission" date="2015-11" db="EMBL/GenBank/DDBJ databases">
        <title>The genome of Candidatus Endoriftia persephone in Ridgeia piscesae and population structure of the North Eastern Pacific vestimentiferan symbionts.</title>
        <authorList>
            <person name="Perez M."/>
            <person name="Juniper K.S."/>
        </authorList>
    </citation>
    <scope>NUCLEOTIDE SEQUENCE [LARGE SCALE GENOMIC DNA]</scope>
    <source>
        <strain evidence="2">Ind10</strain>
        <strain evidence="1">Ind11</strain>
    </source>
</reference>